<feature type="compositionally biased region" description="Basic and acidic residues" evidence="1">
    <location>
        <begin position="643"/>
        <end position="656"/>
    </location>
</feature>
<name>D6WPU7_TRICA</name>
<feature type="compositionally biased region" description="Basic and acidic residues" evidence="1">
    <location>
        <begin position="317"/>
        <end position="331"/>
    </location>
</feature>
<feature type="compositionally biased region" description="Basic and acidic residues" evidence="1">
    <location>
        <begin position="104"/>
        <end position="117"/>
    </location>
</feature>
<dbReference type="HOGENOM" id="CLU_332993_0_0_1"/>
<reference evidence="2 3" key="2">
    <citation type="journal article" date="2010" name="Nucleic Acids Res.">
        <title>BeetleBase in 2010: revisions to provide comprehensive genomic information for Tribolium castaneum.</title>
        <authorList>
            <person name="Kim H.S."/>
            <person name="Murphy T."/>
            <person name="Xia J."/>
            <person name="Caragea D."/>
            <person name="Park Y."/>
            <person name="Beeman R.W."/>
            <person name="Lorenzen M.D."/>
            <person name="Butcher S."/>
            <person name="Manak J.R."/>
            <person name="Brown S.J."/>
        </authorList>
    </citation>
    <scope>GENOME REANNOTATION</scope>
    <source>
        <strain evidence="2 3">Georgia GA2</strain>
    </source>
</reference>
<evidence type="ECO:0000313" key="2">
    <source>
        <dbReference type="EMBL" id="EFA06876.2"/>
    </source>
</evidence>
<feature type="region of interest" description="Disordered" evidence="1">
    <location>
        <begin position="317"/>
        <end position="420"/>
    </location>
</feature>
<feature type="region of interest" description="Disordered" evidence="1">
    <location>
        <begin position="695"/>
        <end position="861"/>
    </location>
</feature>
<feature type="region of interest" description="Disordered" evidence="1">
    <location>
        <begin position="602"/>
        <end position="656"/>
    </location>
</feature>
<dbReference type="InterPro" id="IPR029357">
    <property type="entry name" value="SPATA7"/>
</dbReference>
<feature type="compositionally biased region" description="Acidic residues" evidence="1">
    <location>
        <begin position="283"/>
        <end position="293"/>
    </location>
</feature>
<dbReference type="GO" id="GO:0036064">
    <property type="term" value="C:ciliary basal body"/>
    <property type="evidence" value="ECO:0000318"/>
    <property type="project" value="GO_Central"/>
</dbReference>
<dbReference type="InParanoid" id="D6WPU7"/>
<dbReference type="GO" id="GO:0000226">
    <property type="term" value="P:microtubule cytoskeleton organization"/>
    <property type="evidence" value="ECO:0000318"/>
    <property type="project" value="GO_Central"/>
</dbReference>
<feature type="compositionally biased region" description="Basic and acidic residues" evidence="1">
    <location>
        <begin position="135"/>
        <end position="151"/>
    </location>
</feature>
<proteinExistence type="predicted"/>
<dbReference type="PANTHER" id="PTHR14917:SF4">
    <property type="entry name" value="SPERMATOGENESIS-ASSOCIATED 7"/>
    <property type="match status" value="1"/>
</dbReference>
<keyword evidence="3" id="KW-1185">Reference proteome</keyword>
<organism evidence="2 3">
    <name type="scientific">Tribolium castaneum</name>
    <name type="common">Red flour beetle</name>
    <dbReference type="NCBI Taxonomy" id="7070"/>
    <lineage>
        <taxon>Eukaryota</taxon>
        <taxon>Metazoa</taxon>
        <taxon>Ecdysozoa</taxon>
        <taxon>Arthropoda</taxon>
        <taxon>Hexapoda</taxon>
        <taxon>Insecta</taxon>
        <taxon>Pterygota</taxon>
        <taxon>Neoptera</taxon>
        <taxon>Endopterygota</taxon>
        <taxon>Coleoptera</taxon>
        <taxon>Polyphaga</taxon>
        <taxon>Cucujiformia</taxon>
        <taxon>Tenebrionidae</taxon>
        <taxon>Tenebrionidae incertae sedis</taxon>
        <taxon>Tribolium</taxon>
    </lineage>
</organism>
<dbReference type="GO" id="GO:0005930">
    <property type="term" value="C:axoneme"/>
    <property type="evidence" value="ECO:0000318"/>
    <property type="project" value="GO_Central"/>
</dbReference>
<gene>
    <name evidence="2" type="primary">AUGUSTUS-3.0.2_09821</name>
    <name evidence="2" type="ORF">TcasGA2_TC009821</name>
</gene>
<feature type="compositionally biased region" description="Basic and acidic residues" evidence="1">
    <location>
        <begin position="777"/>
        <end position="787"/>
    </location>
</feature>
<dbReference type="Proteomes" id="UP000007266">
    <property type="component" value="Linkage group 7"/>
</dbReference>
<sequence>MTIGLANLDLYYHMLNHYKKLLKAKPVVDCWSFKGYNECRPKIPSCRSPTCPQRNYVSTCPHSNYFYTTRASSAPCKRTDWNWNTNNNCRTRRAPSLEPTATRLEPRFNEKRNDVNKPKTAKNNKMNKSPQRRKMSNERKSPEKPKTSGPEEHEYVHFLLKITEDILRNNIYKDSEMEKLFESHIQANKGRLDEGRMRSQIETLKKELNFPLPKREQMCECGAEGGVQSALCKCCEMGTQSETTCFCNNQNCPLHPIVEEKPEPAVIEEEALEEESEFKCDEECGSPDEEPEKDESKCDPECGLLEDKTIPECDCETVEKTDENMDEKRSISDANVTDEEQNVNEGKQEEVAAERDVAEEVQDDGKKAEVVKSEEKVQVVEEPKSVENDETGKQDNGPSCIDPEHCSEQVSSPKRSASGYCSANGTSVHSMVKIVNKDDPDNTESQIIFYNVETGTHCFCSVSFQKTALKIQVDGTENEEYILVDGPVCMPRTMLEKKTIPVLIQNVSSLLLDSAKDTESQNASLSRVNLLQRSVYSVEEPLPDVADSVSVELKKIQQASYGFLPVEHNNVEVVAAPTVGLDPILKKPDEGRKQSKEIEWKISETSESEDQLEETKPAENSKCQSRTCKSTNKSAAAPQTEEMPSRDDNSPELDRFLDAQDDPTKLLESDYENLQSDDPTRKYHFLLADATTSMTSCDLTEPDEQIPGFPVEEEPPIKVPPPPEPEEESPEASLPASPTESSLVEDYRLLADDEYEAEKPPRVLEEPERQSYTSSRSSDRGDKDLRIFEYSFTPTRGSSSRPRSSRPELAYIGAQESGTITSEAEMRDTDLEERAAQALSTLPLPRPSLSDSSSQRKPHEGLKVRYSLNRDLFDQEHQDIIAKLDQMPKVEKPPLEKRDPSVVAITDRMEEFRKIGDENANRRFQISNADNFEIRRVSNPSVHNEDEGEKPTRPSCCGLVQPPKSKKKVVSSETWNEGRMNF</sequence>
<dbReference type="PANTHER" id="PTHR14917">
    <property type="entry name" value="SPERMATOGENESIS-ASSOCIATED PROTEIN 7"/>
    <property type="match status" value="1"/>
</dbReference>
<feature type="compositionally biased region" description="Low complexity" evidence="1">
    <location>
        <begin position="839"/>
        <end position="853"/>
    </location>
</feature>
<reference evidence="2 3" key="1">
    <citation type="journal article" date="2008" name="Nature">
        <title>The genome of the model beetle and pest Tribolium castaneum.</title>
        <authorList>
            <consortium name="Tribolium Genome Sequencing Consortium"/>
            <person name="Richards S."/>
            <person name="Gibbs R.A."/>
            <person name="Weinstock G.M."/>
            <person name="Brown S.J."/>
            <person name="Denell R."/>
            <person name="Beeman R.W."/>
            <person name="Gibbs R."/>
            <person name="Beeman R.W."/>
            <person name="Brown S.J."/>
            <person name="Bucher G."/>
            <person name="Friedrich M."/>
            <person name="Grimmelikhuijzen C.J."/>
            <person name="Klingler M."/>
            <person name="Lorenzen M."/>
            <person name="Richards S."/>
            <person name="Roth S."/>
            <person name="Schroder R."/>
            <person name="Tautz D."/>
            <person name="Zdobnov E.M."/>
            <person name="Muzny D."/>
            <person name="Gibbs R.A."/>
            <person name="Weinstock G.M."/>
            <person name="Attaway T."/>
            <person name="Bell S."/>
            <person name="Buhay C.J."/>
            <person name="Chandrabose M.N."/>
            <person name="Chavez D."/>
            <person name="Clerk-Blankenburg K.P."/>
            <person name="Cree A."/>
            <person name="Dao M."/>
            <person name="Davis C."/>
            <person name="Chacko J."/>
            <person name="Dinh H."/>
            <person name="Dugan-Rocha S."/>
            <person name="Fowler G."/>
            <person name="Garner T.T."/>
            <person name="Garnes J."/>
            <person name="Gnirke A."/>
            <person name="Hawes A."/>
            <person name="Hernandez J."/>
            <person name="Hines S."/>
            <person name="Holder M."/>
            <person name="Hume J."/>
            <person name="Jhangiani S.N."/>
            <person name="Joshi V."/>
            <person name="Khan Z.M."/>
            <person name="Jackson L."/>
            <person name="Kovar C."/>
            <person name="Kowis A."/>
            <person name="Lee S."/>
            <person name="Lewis L.R."/>
            <person name="Margolis J."/>
            <person name="Morgan M."/>
            <person name="Nazareth L.V."/>
            <person name="Nguyen N."/>
            <person name="Okwuonu G."/>
            <person name="Parker D."/>
            <person name="Richards S."/>
            <person name="Ruiz S.J."/>
            <person name="Santibanez J."/>
            <person name="Savard J."/>
            <person name="Scherer S.E."/>
            <person name="Schneider B."/>
            <person name="Sodergren E."/>
            <person name="Tautz D."/>
            <person name="Vattahil S."/>
            <person name="Villasana D."/>
            <person name="White C.S."/>
            <person name="Wright R."/>
            <person name="Park Y."/>
            <person name="Beeman R.W."/>
            <person name="Lord J."/>
            <person name="Oppert B."/>
            <person name="Lorenzen M."/>
            <person name="Brown S."/>
            <person name="Wang L."/>
            <person name="Savard J."/>
            <person name="Tautz D."/>
            <person name="Richards S."/>
            <person name="Weinstock G."/>
            <person name="Gibbs R.A."/>
            <person name="Liu Y."/>
            <person name="Worley K."/>
            <person name="Weinstock G."/>
            <person name="Elsik C.G."/>
            <person name="Reese J.T."/>
            <person name="Elhaik E."/>
            <person name="Landan G."/>
            <person name="Graur D."/>
            <person name="Arensburger P."/>
            <person name="Atkinson P."/>
            <person name="Beeman R.W."/>
            <person name="Beidler J."/>
            <person name="Brown S.J."/>
            <person name="Demuth J.P."/>
            <person name="Drury D.W."/>
            <person name="Du Y.Z."/>
            <person name="Fujiwara H."/>
            <person name="Lorenzen M."/>
            <person name="Maselli V."/>
            <person name="Osanai M."/>
            <person name="Park Y."/>
            <person name="Robertson H.M."/>
            <person name="Tu Z."/>
            <person name="Wang J.J."/>
            <person name="Wang S."/>
            <person name="Richards S."/>
            <person name="Song H."/>
            <person name="Zhang L."/>
            <person name="Sodergren E."/>
            <person name="Werner D."/>
            <person name="Stanke M."/>
            <person name="Morgenstern B."/>
            <person name="Solovyev V."/>
            <person name="Kosarev P."/>
            <person name="Brown G."/>
            <person name="Chen H.C."/>
            <person name="Ermolaeva O."/>
            <person name="Hlavina W."/>
            <person name="Kapustin Y."/>
            <person name="Kiryutin B."/>
            <person name="Kitts P."/>
            <person name="Maglott D."/>
            <person name="Pruitt K."/>
            <person name="Sapojnikov V."/>
            <person name="Souvorov A."/>
            <person name="Mackey A.J."/>
            <person name="Waterhouse R.M."/>
            <person name="Wyder S."/>
            <person name="Zdobnov E.M."/>
            <person name="Zdobnov E.M."/>
            <person name="Wyder S."/>
            <person name="Kriventseva E.V."/>
            <person name="Kadowaki T."/>
            <person name="Bork P."/>
            <person name="Aranda M."/>
            <person name="Bao R."/>
            <person name="Beermann A."/>
            <person name="Berns N."/>
            <person name="Bolognesi R."/>
            <person name="Bonneton F."/>
            <person name="Bopp D."/>
            <person name="Brown S.J."/>
            <person name="Bucher G."/>
            <person name="Butts T."/>
            <person name="Chaumot A."/>
            <person name="Denell R.E."/>
            <person name="Ferrier D.E."/>
            <person name="Friedrich M."/>
            <person name="Gordon C.M."/>
            <person name="Jindra M."/>
            <person name="Klingler M."/>
            <person name="Lan Q."/>
            <person name="Lattorff H.M."/>
            <person name="Laudet V."/>
            <person name="von Levetsow C."/>
            <person name="Liu Z."/>
            <person name="Lutz R."/>
            <person name="Lynch J.A."/>
            <person name="da Fonseca R.N."/>
            <person name="Posnien N."/>
            <person name="Reuter R."/>
            <person name="Roth S."/>
            <person name="Savard J."/>
            <person name="Schinko J.B."/>
            <person name="Schmitt C."/>
            <person name="Schoppmeier M."/>
            <person name="Schroder R."/>
            <person name="Shippy T.D."/>
            <person name="Simonnet F."/>
            <person name="Marques-Souza H."/>
            <person name="Tautz D."/>
            <person name="Tomoyasu Y."/>
            <person name="Trauner J."/>
            <person name="Van der Zee M."/>
            <person name="Vervoort M."/>
            <person name="Wittkopp N."/>
            <person name="Wimmer E.A."/>
            <person name="Yang X."/>
            <person name="Jones A.K."/>
            <person name="Sattelle D.B."/>
            <person name="Ebert P.R."/>
            <person name="Nelson D."/>
            <person name="Scott J.G."/>
            <person name="Beeman R.W."/>
            <person name="Muthukrishnan S."/>
            <person name="Kramer K.J."/>
            <person name="Arakane Y."/>
            <person name="Beeman R.W."/>
            <person name="Zhu Q."/>
            <person name="Hogenkamp D."/>
            <person name="Dixit R."/>
            <person name="Oppert B."/>
            <person name="Jiang H."/>
            <person name="Zou Z."/>
            <person name="Marshall J."/>
            <person name="Elpidina E."/>
            <person name="Vinokurov K."/>
            <person name="Oppert C."/>
            <person name="Zou Z."/>
            <person name="Evans J."/>
            <person name="Lu Z."/>
            <person name="Zhao P."/>
            <person name="Sumathipala N."/>
            <person name="Altincicek B."/>
            <person name="Vilcinskas A."/>
            <person name="Williams M."/>
            <person name="Hultmark D."/>
            <person name="Hetru C."/>
            <person name="Jiang H."/>
            <person name="Grimmelikhuijzen C.J."/>
            <person name="Hauser F."/>
            <person name="Cazzamali G."/>
            <person name="Williamson M."/>
            <person name="Park Y."/>
            <person name="Li B."/>
            <person name="Tanaka Y."/>
            <person name="Predel R."/>
            <person name="Neupert S."/>
            <person name="Schachtner J."/>
            <person name="Verleyen P."/>
            <person name="Raible F."/>
            <person name="Bork P."/>
            <person name="Friedrich M."/>
            <person name="Walden K.K."/>
            <person name="Robertson H.M."/>
            <person name="Angeli S."/>
            <person name="Foret S."/>
            <person name="Bucher G."/>
            <person name="Schuetz S."/>
            <person name="Maleszka R."/>
            <person name="Wimmer E.A."/>
            <person name="Beeman R.W."/>
            <person name="Lorenzen M."/>
            <person name="Tomoyasu Y."/>
            <person name="Miller S.C."/>
            <person name="Grossmann D."/>
            <person name="Bucher G."/>
        </authorList>
    </citation>
    <scope>NUCLEOTIDE SEQUENCE [LARGE SCALE GENOMIC DNA]</scope>
    <source>
        <strain evidence="2 3">Georgia GA2</strain>
    </source>
</reference>
<dbReference type="Pfam" id="PF15244">
    <property type="entry name" value="HSD3"/>
    <property type="match status" value="1"/>
</dbReference>
<dbReference type="EMBL" id="KQ971354">
    <property type="protein sequence ID" value="EFA06876.2"/>
    <property type="molecule type" value="Genomic_DNA"/>
</dbReference>
<feature type="compositionally biased region" description="Basic and acidic residues" evidence="1">
    <location>
        <begin position="745"/>
        <end position="769"/>
    </location>
</feature>
<protein>
    <submittedName>
        <fullName evidence="2">Uncharacterized protein</fullName>
    </submittedName>
</protein>
<feature type="compositionally biased region" description="Low complexity" evidence="1">
    <location>
        <begin position="731"/>
        <end position="742"/>
    </location>
</feature>
<dbReference type="STRING" id="7070.D6WPU7"/>
<feature type="region of interest" description="Disordered" evidence="1">
    <location>
        <begin position="87"/>
        <end position="151"/>
    </location>
</feature>
<evidence type="ECO:0000256" key="1">
    <source>
        <dbReference type="SAM" id="MobiDB-lite"/>
    </source>
</evidence>
<accession>D6WPU7</accession>
<feature type="compositionally biased region" description="Basic and acidic residues" evidence="1">
    <location>
        <begin position="824"/>
        <end position="835"/>
    </location>
</feature>
<feature type="compositionally biased region" description="Polar residues" evidence="1">
    <location>
        <begin position="621"/>
        <end position="634"/>
    </location>
</feature>
<feature type="region of interest" description="Disordered" evidence="1">
    <location>
        <begin position="935"/>
        <end position="982"/>
    </location>
</feature>
<feature type="compositionally biased region" description="Polar residues" evidence="1">
    <location>
        <begin position="408"/>
        <end position="420"/>
    </location>
</feature>
<evidence type="ECO:0000313" key="3">
    <source>
        <dbReference type="Proteomes" id="UP000007266"/>
    </source>
</evidence>
<feature type="compositionally biased region" description="Basic and acidic residues" evidence="1">
    <location>
        <begin position="346"/>
        <end position="393"/>
    </location>
</feature>
<feature type="compositionally biased region" description="Basic and acidic residues" evidence="1">
    <location>
        <begin position="943"/>
        <end position="952"/>
    </location>
</feature>
<dbReference type="AlphaFoldDB" id="D6WPU7"/>
<feature type="region of interest" description="Disordered" evidence="1">
    <location>
        <begin position="269"/>
        <end position="301"/>
    </location>
</feature>